<gene>
    <name evidence="1" type="ORF">OKA104_LOCUS49264</name>
</gene>
<evidence type="ECO:0000313" key="2">
    <source>
        <dbReference type="Proteomes" id="UP000663881"/>
    </source>
</evidence>
<dbReference type="EMBL" id="CAJOAY010022700">
    <property type="protein sequence ID" value="CAF4359890.1"/>
    <property type="molecule type" value="Genomic_DNA"/>
</dbReference>
<proteinExistence type="predicted"/>
<evidence type="ECO:0000313" key="1">
    <source>
        <dbReference type="EMBL" id="CAF4359890.1"/>
    </source>
</evidence>
<comment type="caution">
    <text evidence="1">The sequence shown here is derived from an EMBL/GenBank/DDBJ whole genome shotgun (WGS) entry which is preliminary data.</text>
</comment>
<accession>A0A820LMR1</accession>
<name>A0A820LMR1_9BILA</name>
<protein>
    <submittedName>
        <fullName evidence="1">Uncharacterized protein</fullName>
    </submittedName>
</protein>
<reference evidence="1" key="1">
    <citation type="submission" date="2021-02" db="EMBL/GenBank/DDBJ databases">
        <authorList>
            <person name="Nowell W R."/>
        </authorList>
    </citation>
    <scope>NUCLEOTIDE SEQUENCE</scope>
</reference>
<sequence length="71" mass="8369">MKEDIHSEVESFRPFESQVEGVVETLEEGYLQPSNPPLTNMNSPVIVELPTQTSSLLHQRMYHFQWKIRPW</sequence>
<dbReference type="AlphaFoldDB" id="A0A820LMR1"/>
<organism evidence="1 2">
    <name type="scientific">Adineta steineri</name>
    <dbReference type="NCBI Taxonomy" id="433720"/>
    <lineage>
        <taxon>Eukaryota</taxon>
        <taxon>Metazoa</taxon>
        <taxon>Spiralia</taxon>
        <taxon>Gnathifera</taxon>
        <taxon>Rotifera</taxon>
        <taxon>Eurotatoria</taxon>
        <taxon>Bdelloidea</taxon>
        <taxon>Adinetida</taxon>
        <taxon>Adinetidae</taxon>
        <taxon>Adineta</taxon>
    </lineage>
</organism>
<dbReference type="Proteomes" id="UP000663881">
    <property type="component" value="Unassembled WGS sequence"/>
</dbReference>